<reference evidence="2" key="1">
    <citation type="journal article" date="2020" name="J Insects Food Feed">
        <title>The yellow mealworm (Tenebrio molitor) genome: a resource for the emerging insects as food and feed industry.</title>
        <authorList>
            <person name="Eriksson T."/>
            <person name="Andere A."/>
            <person name="Kelstrup H."/>
            <person name="Emery V."/>
            <person name="Picard C."/>
        </authorList>
    </citation>
    <scope>NUCLEOTIDE SEQUENCE</scope>
    <source>
        <strain evidence="2">Stoneville</strain>
        <tissue evidence="2">Whole head</tissue>
    </source>
</reference>
<dbReference type="PANTHER" id="PTHR37685:SF1">
    <property type="entry name" value="GEO11136P1-RELATED"/>
    <property type="match status" value="1"/>
</dbReference>
<feature type="compositionally biased region" description="Basic and acidic residues" evidence="1">
    <location>
        <begin position="362"/>
        <end position="373"/>
    </location>
</feature>
<gene>
    <name evidence="2" type="ORF">GEV33_010660</name>
</gene>
<reference evidence="2" key="2">
    <citation type="submission" date="2021-08" db="EMBL/GenBank/DDBJ databases">
        <authorList>
            <person name="Eriksson T."/>
        </authorList>
    </citation>
    <scope>NUCLEOTIDE SEQUENCE</scope>
    <source>
        <strain evidence="2">Stoneville</strain>
        <tissue evidence="2">Whole head</tissue>
    </source>
</reference>
<accession>A0A8J6HC81</accession>
<dbReference type="AlphaFoldDB" id="A0A8J6HC81"/>
<keyword evidence="3" id="KW-1185">Reference proteome</keyword>
<protein>
    <submittedName>
        <fullName evidence="2">Uncharacterized protein</fullName>
    </submittedName>
</protein>
<comment type="caution">
    <text evidence="2">The sequence shown here is derived from an EMBL/GenBank/DDBJ whole genome shotgun (WGS) entry which is preliminary data.</text>
</comment>
<evidence type="ECO:0000256" key="1">
    <source>
        <dbReference type="SAM" id="MobiDB-lite"/>
    </source>
</evidence>
<proteinExistence type="predicted"/>
<dbReference type="Pfam" id="PF15868">
    <property type="entry name" value="MBF2"/>
    <property type="match status" value="2"/>
</dbReference>
<evidence type="ECO:0000313" key="2">
    <source>
        <dbReference type="EMBL" id="KAH0812129.1"/>
    </source>
</evidence>
<feature type="region of interest" description="Disordered" evidence="1">
    <location>
        <begin position="29"/>
        <end position="50"/>
    </location>
</feature>
<dbReference type="EMBL" id="JABDTM020026270">
    <property type="protein sequence ID" value="KAH0812129.1"/>
    <property type="molecule type" value="Genomic_DNA"/>
</dbReference>
<name>A0A8J6HC81_TENMO</name>
<dbReference type="Proteomes" id="UP000719412">
    <property type="component" value="Unassembled WGS sequence"/>
</dbReference>
<evidence type="ECO:0000313" key="3">
    <source>
        <dbReference type="Proteomes" id="UP000719412"/>
    </source>
</evidence>
<dbReference type="PANTHER" id="PTHR37685">
    <property type="entry name" value="GEO11136P1-RELATED"/>
    <property type="match status" value="1"/>
</dbReference>
<organism evidence="2 3">
    <name type="scientific">Tenebrio molitor</name>
    <name type="common">Yellow mealworm beetle</name>
    <dbReference type="NCBI Taxonomy" id="7067"/>
    <lineage>
        <taxon>Eukaryota</taxon>
        <taxon>Metazoa</taxon>
        <taxon>Ecdysozoa</taxon>
        <taxon>Arthropoda</taxon>
        <taxon>Hexapoda</taxon>
        <taxon>Insecta</taxon>
        <taxon>Pterygota</taxon>
        <taxon>Neoptera</taxon>
        <taxon>Endopterygota</taxon>
        <taxon>Coleoptera</taxon>
        <taxon>Polyphaga</taxon>
        <taxon>Cucujiformia</taxon>
        <taxon>Tenebrionidae</taxon>
        <taxon>Tenebrio</taxon>
    </lineage>
</organism>
<dbReference type="InterPro" id="IPR031734">
    <property type="entry name" value="MBF2"/>
</dbReference>
<sequence>MARSIPFKMGTTADFLVLRHISDRIDRTDLPAGENDNSVTKGRTSRNKKEHAENWNAVIAETLHSWLGWIRAGFAGTTTTSFSYSIDYENDTNNSPIDLIRARSDADRPLFRHEIIGMRSAAVSEAECLGPVGPKGAPGLLPNQVGNETKDGEVCHGGGLPKTGTNCVVTNSDLKCKDEVSGARTDFRPRAIRTAIACRHWVSERWVGGCPADVALRRSTDLDSGATLPVPIDSGALTRVRGGDRGPRVSGVVGASGPADESTECCWRTTRIRWDQSCFRGGESLSALFDSISIAICVTRPQLNFRLGVGHGRLGRTGGNATRNFFPHQKKILISVLKGRAMDEQENGQNFPAGEKKIANEISLETRRLSKQNERRKRPGKESTMRVLQVLVAVLLAYSEAQVQYLPAQILIPTYNISFLNWTQPNLNQTQWNKPVLNGTQWNKPELNGTQWHRPELNGTQWNRPQLNGTQWNKPVFNKTLPDDPRWGSPPVGPTPWNATLNHSTPNGDIIVGQIGYMDRLLFNEMYRKERRWWSGREKTIEYPKDLPGKYSLNRHETITAIRIYNKFYDGLHSEAKISSGGVGHRYVKIKLSSGWNKGFHLLMFGLCQQHYVPAQILIPTLNASIVHSLHNATLNRPDVTNHTGWNNPRLNKTIEGTPNGTNSNGDLIVGHISAMDHRLFRQVYMKTRRWWSGRAKIVEFPKDLPGSYGRHETISAVRAFNQFYDGLDAKAEIVAGGVGKRFVKIRLSSGWGRGFKYKVVIYGH</sequence>
<feature type="region of interest" description="Disordered" evidence="1">
    <location>
        <begin position="362"/>
        <end position="382"/>
    </location>
</feature>